<dbReference type="InParanoid" id="A0A286URI7"/>
<dbReference type="EMBL" id="NBII01000002">
    <property type="protein sequence ID" value="PAV22172.1"/>
    <property type="molecule type" value="Genomic_DNA"/>
</dbReference>
<feature type="compositionally biased region" description="Basic and acidic residues" evidence="1">
    <location>
        <begin position="285"/>
        <end position="294"/>
    </location>
</feature>
<feature type="compositionally biased region" description="Low complexity" evidence="1">
    <location>
        <begin position="17"/>
        <end position="27"/>
    </location>
</feature>
<dbReference type="AlphaFoldDB" id="A0A286URI7"/>
<evidence type="ECO:0000313" key="3">
    <source>
        <dbReference type="Proteomes" id="UP000217199"/>
    </source>
</evidence>
<reference evidence="2 3" key="1">
    <citation type="journal article" date="2017" name="Mol. Ecol.">
        <title>Comparative and population genomic landscape of Phellinus noxius: A hypervariable fungus causing root rot in trees.</title>
        <authorList>
            <person name="Chung C.L."/>
            <person name="Lee T.J."/>
            <person name="Akiba M."/>
            <person name="Lee H.H."/>
            <person name="Kuo T.H."/>
            <person name="Liu D."/>
            <person name="Ke H.M."/>
            <person name="Yokoi T."/>
            <person name="Roa M.B."/>
            <person name="Lu M.J."/>
            <person name="Chang Y.Y."/>
            <person name="Ann P.J."/>
            <person name="Tsai J.N."/>
            <person name="Chen C.Y."/>
            <person name="Tzean S.S."/>
            <person name="Ota Y."/>
            <person name="Hattori T."/>
            <person name="Sahashi N."/>
            <person name="Liou R.F."/>
            <person name="Kikuchi T."/>
            <person name="Tsai I.J."/>
        </authorList>
    </citation>
    <scope>NUCLEOTIDE SEQUENCE [LARGE SCALE GENOMIC DNA]</scope>
    <source>
        <strain evidence="2 3">FFPRI411160</strain>
    </source>
</reference>
<evidence type="ECO:0000256" key="1">
    <source>
        <dbReference type="SAM" id="MobiDB-lite"/>
    </source>
</evidence>
<dbReference type="STRING" id="2282107.A0A286URI7"/>
<accession>A0A286URI7</accession>
<feature type="compositionally biased region" description="Polar residues" evidence="1">
    <location>
        <begin position="405"/>
        <end position="425"/>
    </location>
</feature>
<comment type="caution">
    <text evidence="2">The sequence shown here is derived from an EMBL/GenBank/DDBJ whole genome shotgun (WGS) entry which is preliminary data.</text>
</comment>
<protein>
    <submittedName>
        <fullName evidence="2">Uncharacterized protein</fullName>
    </submittedName>
</protein>
<feature type="region of interest" description="Disordered" evidence="1">
    <location>
        <begin position="405"/>
        <end position="443"/>
    </location>
</feature>
<dbReference type="OrthoDB" id="3258400at2759"/>
<feature type="region of interest" description="Disordered" evidence="1">
    <location>
        <begin position="1"/>
        <end position="27"/>
    </location>
</feature>
<organism evidence="2 3">
    <name type="scientific">Pyrrhoderma noxium</name>
    <dbReference type="NCBI Taxonomy" id="2282107"/>
    <lineage>
        <taxon>Eukaryota</taxon>
        <taxon>Fungi</taxon>
        <taxon>Dikarya</taxon>
        <taxon>Basidiomycota</taxon>
        <taxon>Agaricomycotina</taxon>
        <taxon>Agaricomycetes</taxon>
        <taxon>Hymenochaetales</taxon>
        <taxon>Hymenochaetaceae</taxon>
        <taxon>Pyrrhoderma</taxon>
    </lineage>
</organism>
<feature type="region of interest" description="Disordered" evidence="1">
    <location>
        <begin position="52"/>
        <end position="76"/>
    </location>
</feature>
<keyword evidence="3" id="KW-1185">Reference proteome</keyword>
<feature type="region of interest" description="Disordered" evidence="1">
    <location>
        <begin position="280"/>
        <end position="301"/>
    </location>
</feature>
<evidence type="ECO:0000313" key="2">
    <source>
        <dbReference type="EMBL" id="PAV22172.1"/>
    </source>
</evidence>
<gene>
    <name evidence="2" type="ORF">PNOK_0212900</name>
</gene>
<name>A0A286URI7_9AGAM</name>
<sequence length="443" mass="49893">MNLVHTTYSHLLPQQDDSPSLYSSTSTSSYIPDIPYENFTLSYLQNSIQRTTNDTSLARRDRRSRTSPYPTPDVPTSSMASIQYLPLYAPQPSQCINTEQSLNYSSNSFQETSFLSGAHNVIGYLDQFATQTDPTCVINDFNGGVARREDIQAHDLNSLTPRMGSSNLPTNAIPTHNSTEILFSRSEQRLAPQVQYISQIPPVSDNSSPDLMHTCNPFPFIPQEVVSAQHSTHDLSSTSRNVPAYYYPPSSNKSVVMTSPTTFQTPVELLSDISIRSQAAQTKEIVPRRSDRSKARSQSQQHRHFIFPNTLGFVATDPDTITSHDKKRLYLDCLESYVVFLHQEMRLAGIDPVPIERVSSGRGLVSRSIRTIIIHLRKMTINLYKQKREAELKYMRIQALIAQTTDSSSQLSNPTDSEYSQSRAQTPKPMDDWNTDVQLRSSL</sequence>
<proteinExistence type="predicted"/>
<dbReference type="Proteomes" id="UP000217199">
    <property type="component" value="Unassembled WGS sequence"/>
</dbReference>